<comment type="similarity">
    <text evidence="1">Belongs to the ABC transporter superfamily.</text>
</comment>
<keyword evidence="3" id="KW-0536">Nodulation</keyword>
<dbReference type="AlphaFoldDB" id="A0A370FV54"/>
<dbReference type="InterPro" id="IPR050763">
    <property type="entry name" value="ABC_transporter_ATP-binding"/>
</dbReference>
<comment type="caution">
    <text evidence="8">The sequence shown here is derived from an EMBL/GenBank/DDBJ whole genome shotgun (WGS) entry which is preliminary data.</text>
</comment>
<name>A0A370FV54_GLULI</name>
<dbReference type="GO" id="GO:0005524">
    <property type="term" value="F:ATP binding"/>
    <property type="evidence" value="ECO:0007669"/>
    <property type="project" value="UniProtKB-KW"/>
</dbReference>
<dbReference type="InterPro" id="IPR003439">
    <property type="entry name" value="ABC_transporter-like_ATP-bd"/>
</dbReference>
<dbReference type="SMART" id="SM00382">
    <property type="entry name" value="AAA"/>
    <property type="match status" value="1"/>
</dbReference>
<evidence type="ECO:0000256" key="4">
    <source>
        <dbReference type="ARBA" id="ARBA00022741"/>
    </source>
</evidence>
<dbReference type="CDD" id="cd03230">
    <property type="entry name" value="ABC_DR_subfamily_A"/>
    <property type="match status" value="1"/>
</dbReference>
<keyword evidence="4" id="KW-0547">Nucleotide-binding</keyword>
<evidence type="ECO:0000313" key="8">
    <source>
        <dbReference type="EMBL" id="RDI35512.1"/>
    </source>
</evidence>
<dbReference type="PANTHER" id="PTHR42711:SF5">
    <property type="entry name" value="ABC TRANSPORTER ATP-BINDING PROTEIN NATA"/>
    <property type="match status" value="1"/>
</dbReference>
<keyword evidence="5 8" id="KW-0067">ATP-binding</keyword>
<dbReference type="EMBL" id="QQAW01000014">
    <property type="protein sequence ID" value="RDI35512.1"/>
    <property type="molecule type" value="Genomic_DNA"/>
</dbReference>
<feature type="compositionally biased region" description="Polar residues" evidence="6">
    <location>
        <begin position="1"/>
        <end position="16"/>
    </location>
</feature>
<evidence type="ECO:0000256" key="6">
    <source>
        <dbReference type="SAM" id="MobiDB-lite"/>
    </source>
</evidence>
<evidence type="ECO:0000256" key="3">
    <source>
        <dbReference type="ARBA" id="ARBA00022458"/>
    </source>
</evidence>
<keyword evidence="2" id="KW-0813">Transport</keyword>
<feature type="region of interest" description="Disordered" evidence="6">
    <location>
        <begin position="1"/>
        <end position="21"/>
    </location>
</feature>
<evidence type="ECO:0000259" key="7">
    <source>
        <dbReference type="PROSITE" id="PS50893"/>
    </source>
</evidence>
<evidence type="ECO:0000313" key="9">
    <source>
        <dbReference type="Proteomes" id="UP000254958"/>
    </source>
</evidence>
<dbReference type="Gene3D" id="3.40.50.300">
    <property type="entry name" value="P-loop containing nucleotide triphosphate hydrolases"/>
    <property type="match status" value="1"/>
</dbReference>
<dbReference type="PROSITE" id="PS00211">
    <property type="entry name" value="ABC_TRANSPORTER_1"/>
    <property type="match status" value="1"/>
</dbReference>
<dbReference type="PROSITE" id="PS50893">
    <property type="entry name" value="ABC_TRANSPORTER_2"/>
    <property type="match status" value="1"/>
</dbReference>
<dbReference type="InterPro" id="IPR017871">
    <property type="entry name" value="ABC_transporter-like_CS"/>
</dbReference>
<dbReference type="Proteomes" id="UP000254958">
    <property type="component" value="Unassembled WGS sequence"/>
</dbReference>
<dbReference type="Pfam" id="PF00005">
    <property type="entry name" value="ABC_tran"/>
    <property type="match status" value="1"/>
</dbReference>
<evidence type="ECO:0000256" key="2">
    <source>
        <dbReference type="ARBA" id="ARBA00022448"/>
    </source>
</evidence>
<organism evidence="8 9">
    <name type="scientific">Gluconacetobacter liquefaciens</name>
    <name type="common">Acetobacter liquefaciens</name>
    <dbReference type="NCBI Taxonomy" id="89584"/>
    <lineage>
        <taxon>Bacteria</taxon>
        <taxon>Pseudomonadati</taxon>
        <taxon>Pseudomonadota</taxon>
        <taxon>Alphaproteobacteria</taxon>
        <taxon>Acetobacterales</taxon>
        <taxon>Acetobacteraceae</taxon>
        <taxon>Gluconacetobacter</taxon>
    </lineage>
</organism>
<sequence length="300" mass="32861">MFSEARTMTDQDTSPQAIPDREPPVQITHLRKVLGGRAILDDLSLTLRPGEIAALLGPNGAGKTTLIGCLLGLLSADAGTVRLWGEDASALRAETRARIGFVPQTMTGFTWFRVGELMAYLADYRARPNDTEDRTWEEWAALDPNARIKTLSGGERQRLAIVLALRFCPDLIVLDEPVASLDPQARYDFMRLLPAYARRTGASVLISSHIISDLQDISDRVIMMRHGRIMLDMTAPDIAATVRRLSAPPETEWGVDIIADQGADGVWVRGWHPALDDAAAGAGNILLPGDVERLFLALTR</sequence>
<evidence type="ECO:0000256" key="5">
    <source>
        <dbReference type="ARBA" id="ARBA00022840"/>
    </source>
</evidence>
<dbReference type="InterPro" id="IPR027417">
    <property type="entry name" value="P-loop_NTPase"/>
</dbReference>
<protein>
    <submittedName>
        <fullName evidence="8">ABC-2 type transport system ATP-binding protein</fullName>
    </submittedName>
</protein>
<dbReference type="SUPFAM" id="SSF52540">
    <property type="entry name" value="P-loop containing nucleoside triphosphate hydrolases"/>
    <property type="match status" value="1"/>
</dbReference>
<keyword evidence="9" id="KW-1185">Reference proteome</keyword>
<accession>A0A370FV54</accession>
<evidence type="ECO:0000256" key="1">
    <source>
        <dbReference type="ARBA" id="ARBA00005417"/>
    </source>
</evidence>
<feature type="domain" description="ABC transporter" evidence="7">
    <location>
        <begin position="25"/>
        <end position="251"/>
    </location>
</feature>
<dbReference type="PANTHER" id="PTHR42711">
    <property type="entry name" value="ABC TRANSPORTER ATP-BINDING PROTEIN"/>
    <property type="match status" value="1"/>
</dbReference>
<dbReference type="InterPro" id="IPR003593">
    <property type="entry name" value="AAA+_ATPase"/>
</dbReference>
<reference evidence="8 9" key="1">
    <citation type="submission" date="2018-07" db="EMBL/GenBank/DDBJ databases">
        <title>Genomic Encyclopedia of Type Strains, Phase IV (KMG-IV): sequencing the most valuable type-strain genomes for metagenomic binning, comparative biology and taxonomic classification.</title>
        <authorList>
            <person name="Goeker M."/>
        </authorList>
    </citation>
    <scope>NUCLEOTIDE SEQUENCE [LARGE SCALE GENOMIC DNA]</scope>
    <source>
        <strain evidence="8 9">DSM 5603</strain>
    </source>
</reference>
<dbReference type="GO" id="GO:0016887">
    <property type="term" value="F:ATP hydrolysis activity"/>
    <property type="evidence" value="ECO:0007669"/>
    <property type="project" value="InterPro"/>
</dbReference>
<proteinExistence type="inferred from homology"/>
<gene>
    <name evidence="8" type="ORF">C7453_11447</name>
</gene>